<keyword evidence="1" id="KW-0472">Membrane</keyword>
<keyword evidence="1" id="KW-0812">Transmembrane</keyword>
<name>A0A5C5WSA0_9BACT</name>
<protein>
    <submittedName>
        <fullName evidence="2">Uncharacterized protein</fullName>
    </submittedName>
</protein>
<dbReference type="Proteomes" id="UP000316598">
    <property type="component" value="Unassembled WGS sequence"/>
</dbReference>
<keyword evidence="3" id="KW-1185">Reference proteome</keyword>
<keyword evidence="1" id="KW-1133">Transmembrane helix</keyword>
<reference evidence="2 3" key="1">
    <citation type="submission" date="2019-02" db="EMBL/GenBank/DDBJ databases">
        <title>Deep-cultivation of Planctomycetes and their phenomic and genomic characterization uncovers novel biology.</title>
        <authorList>
            <person name="Wiegand S."/>
            <person name="Jogler M."/>
            <person name="Boedeker C."/>
            <person name="Pinto D."/>
            <person name="Vollmers J."/>
            <person name="Rivas-Marin E."/>
            <person name="Kohn T."/>
            <person name="Peeters S.H."/>
            <person name="Heuer A."/>
            <person name="Rast P."/>
            <person name="Oberbeckmann S."/>
            <person name="Bunk B."/>
            <person name="Jeske O."/>
            <person name="Meyerdierks A."/>
            <person name="Storesund J.E."/>
            <person name="Kallscheuer N."/>
            <person name="Luecker S."/>
            <person name="Lage O.M."/>
            <person name="Pohl T."/>
            <person name="Merkel B.J."/>
            <person name="Hornburger P."/>
            <person name="Mueller R.-W."/>
            <person name="Bruemmer F."/>
            <person name="Labrenz M."/>
            <person name="Spormann A.M."/>
            <person name="Op Den Camp H."/>
            <person name="Overmann J."/>
            <person name="Amann R."/>
            <person name="Jetten M.S.M."/>
            <person name="Mascher T."/>
            <person name="Medema M.H."/>
            <person name="Devos D.P."/>
            <person name="Kaster A.-K."/>
            <person name="Ovreas L."/>
            <person name="Rohde M."/>
            <person name="Galperin M.Y."/>
            <person name="Jogler C."/>
        </authorList>
    </citation>
    <scope>NUCLEOTIDE SEQUENCE [LARGE SCALE GENOMIC DNA]</scope>
    <source>
        <strain evidence="2 3">Pla22</strain>
    </source>
</reference>
<dbReference type="EMBL" id="SJPI01000001">
    <property type="protein sequence ID" value="TWT53487.1"/>
    <property type="molecule type" value="Genomic_DNA"/>
</dbReference>
<dbReference type="AlphaFoldDB" id="A0A5C5WSA0"/>
<accession>A0A5C5WSA0</accession>
<dbReference type="RefSeq" id="WP_165440521.1">
    <property type="nucleotide sequence ID" value="NZ_SJPI01000001.1"/>
</dbReference>
<feature type="transmembrane region" description="Helical" evidence="1">
    <location>
        <begin position="12"/>
        <end position="30"/>
    </location>
</feature>
<organism evidence="2 3">
    <name type="scientific">Rubripirellula amarantea</name>
    <dbReference type="NCBI Taxonomy" id="2527999"/>
    <lineage>
        <taxon>Bacteria</taxon>
        <taxon>Pseudomonadati</taxon>
        <taxon>Planctomycetota</taxon>
        <taxon>Planctomycetia</taxon>
        <taxon>Pirellulales</taxon>
        <taxon>Pirellulaceae</taxon>
        <taxon>Rubripirellula</taxon>
    </lineage>
</organism>
<proteinExistence type="predicted"/>
<gene>
    <name evidence="2" type="ORF">Pla22_11160</name>
</gene>
<comment type="caution">
    <text evidence="2">The sequence shown here is derived from an EMBL/GenBank/DDBJ whole genome shotgun (WGS) entry which is preliminary data.</text>
</comment>
<sequence length="55" mass="5917">MSFKSICFNTYLFFGLAVCIWFTFAAAYGWKAPDLGIVNNSSSGRSYGGSYGGGK</sequence>
<evidence type="ECO:0000313" key="3">
    <source>
        <dbReference type="Proteomes" id="UP000316598"/>
    </source>
</evidence>
<evidence type="ECO:0000256" key="1">
    <source>
        <dbReference type="SAM" id="Phobius"/>
    </source>
</evidence>
<evidence type="ECO:0000313" key="2">
    <source>
        <dbReference type="EMBL" id="TWT53487.1"/>
    </source>
</evidence>